<feature type="transmembrane region" description="Helical" evidence="1">
    <location>
        <begin position="42"/>
        <end position="63"/>
    </location>
</feature>
<evidence type="ECO:0000313" key="3">
    <source>
        <dbReference type="Proteomes" id="UP000245802"/>
    </source>
</evidence>
<dbReference type="Proteomes" id="UP000245802">
    <property type="component" value="Chromosome"/>
</dbReference>
<reference evidence="2 3" key="1">
    <citation type="submission" date="2018-01" db="EMBL/GenBank/DDBJ databases">
        <title>G. obscuriglobus.</title>
        <authorList>
            <person name="Franke J."/>
            <person name="Blomberg W."/>
            <person name="Selmecki A."/>
        </authorList>
    </citation>
    <scope>NUCLEOTIDE SEQUENCE [LARGE SCALE GENOMIC DNA]</scope>
    <source>
        <strain evidence="2 3">DSM 5831</strain>
    </source>
</reference>
<evidence type="ECO:0000256" key="1">
    <source>
        <dbReference type="SAM" id="Phobius"/>
    </source>
</evidence>
<proteinExistence type="predicted"/>
<dbReference type="AlphaFoldDB" id="A0A2Z3H626"/>
<dbReference type="RefSeq" id="WP_010049115.1">
    <property type="nucleotide sequence ID" value="NZ_CP025958.1"/>
</dbReference>
<keyword evidence="1" id="KW-1133">Transmembrane helix</keyword>
<keyword evidence="3" id="KW-1185">Reference proteome</keyword>
<gene>
    <name evidence="2" type="ORF">C1280_27350</name>
</gene>
<name>A0A2Z3H626_9BACT</name>
<dbReference type="KEGG" id="gog:C1280_27350"/>
<accession>A0A2Z3H626</accession>
<keyword evidence="1" id="KW-0472">Membrane</keyword>
<keyword evidence="1" id="KW-0812">Transmembrane</keyword>
<dbReference type="EMBL" id="CP025958">
    <property type="protein sequence ID" value="AWM40351.1"/>
    <property type="molecule type" value="Genomic_DNA"/>
</dbReference>
<organism evidence="2 3">
    <name type="scientific">Gemmata obscuriglobus</name>
    <dbReference type="NCBI Taxonomy" id="114"/>
    <lineage>
        <taxon>Bacteria</taxon>
        <taxon>Pseudomonadati</taxon>
        <taxon>Planctomycetota</taxon>
        <taxon>Planctomycetia</taxon>
        <taxon>Gemmatales</taxon>
        <taxon>Gemmataceae</taxon>
        <taxon>Gemmata</taxon>
    </lineage>
</organism>
<sequence>MERRPHPDFDRTTARRVLVGAAVVALALVGSGAAHALGAGEWAVWLGGVGFLAGCAVIVRAPLNRAPCPACGRPLTREPDATAFPCRPCGVRWATRSYGADFRD</sequence>
<protein>
    <submittedName>
        <fullName evidence="2">Uncharacterized protein</fullName>
    </submittedName>
</protein>
<evidence type="ECO:0000313" key="2">
    <source>
        <dbReference type="EMBL" id="AWM40351.1"/>
    </source>
</evidence>